<comment type="caution">
    <text evidence="1">The sequence shown here is derived from an EMBL/GenBank/DDBJ whole genome shotgun (WGS) entry which is preliminary data.</text>
</comment>
<dbReference type="AlphaFoldDB" id="A0A0F8VTR9"/>
<organism evidence="1">
    <name type="scientific">marine sediment metagenome</name>
    <dbReference type="NCBI Taxonomy" id="412755"/>
    <lineage>
        <taxon>unclassified sequences</taxon>
        <taxon>metagenomes</taxon>
        <taxon>ecological metagenomes</taxon>
    </lineage>
</organism>
<dbReference type="InterPro" id="IPR023292">
    <property type="entry name" value="NTP_PyroPHydrolase-like_dom_sf"/>
</dbReference>
<dbReference type="EMBL" id="LAZR01069410">
    <property type="protein sequence ID" value="KKK47758.1"/>
    <property type="molecule type" value="Genomic_DNA"/>
</dbReference>
<name>A0A0F8VTR9_9ZZZZ</name>
<proteinExistence type="predicted"/>
<dbReference type="Gene3D" id="1.10.3420.10">
    <property type="entry name" value="putative ntp pyrophosphohydrolase like domain"/>
    <property type="match status" value="1"/>
</dbReference>
<dbReference type="CDD" id="cd11530">
    <property type="entry name" value="NTP-PPase_DR2231_like"/>
    <property type="match status" value="1"/>
</dbReference>
<dbReference type="SUPFAM" id="SSF101386">
    <property type="entry name" value="all-alpha NTP pyrophosphatases"/>
    <property type="match status" value="1"/>
</dbReference>
<dbReference type="Pfam" id="PF01503">
    <property type="entry name" value="PRA-PH"/>
    <property type="match status" value="1"/>
</dbReference>
<gene>
    <name evidence="1" type="ORF">LCGC14_3151960</name>
</gene>
<reference evidence="1" key="1">
    <citation type="journal article" date="2015" name="Nature">
        <title>Complex archaea that bridge the gap between prokaryotes and eukaryotes.</title>
        <authorList>
            <person name="Spang A."/>
            <person name="Saw J.H."/>
            <person name="Jorgensen S.L."/>
            <person name="Zaremba-Niedzwiedzka K."/>
            <person name="Martijn J."/>
            <person name="Lind A.E."/>
            <person name="van Eijk R."/>
            <person name="Schleper C."/>
            <person name="Guy L."/>
            <person name="Ettema T.J."/>
        </authorList>
    </citation>
    <scope>NUCLEOTIDE SEQUENCE</scope>
</reference>
<dbReference type="InterPro" id="IPR033653">
    <property type="entry name" value="NTP-PPase_DR2231-like"/>
</dbReference>
<sequence>MNLEQKMVLRFHQTFGILVNKKPTIIPDEIVKLREDLILEELDELVVNSLFNPDLTDIADALGDLLYVVYGTAVSFGIDMEPIFKEIHRDRCKEHGRCCW</sequence>
<protein>
    <recommendedName>
        <fullName evidence="2">NTP pyrophosphohydrolase MazG putative catalytic core domain-containing protein</fullName>
    </recommendedName>
</protein>
<evidence type="ECO:0000313" key="1">
    <source>
        <dbReference type="EMBL" id="KKK47758.1"/>
    </source>
</evidence>
<evidence type="ECO:0008006" key="2">
    <source>
        <dbReference type="Google" id="ProtNLM"/>
    </source>
</evidence>
<dbReference type="InterPro" id="IPR021130">
    <property type="entry name" value="PRib-ATP_PPHydrolase-like"/>
</dbReference>
<accession>A0A0F8VTR9</accession>